<dbReference type="GO" id="GO:0016197">
    <property type="term" value="P:endosomal transport"/>
    <property type="evidence" value="ECO:0000318"/>
    <property type="project" value="GO_Central"/>
</dbReference>
<evidence type="ECO:0000259" key="4">
    <source>
        <dbReference type="Pfam" id="PF04840"/>
    </source>
</evidence>
<evidence type="ECO:0000256" key="2">
    <source>
        <dbReference type="ARBA" id="ARBA00017947"/>
    </source>
</evidence>
<dbReference type="InterPro" id="IPR006926">
    <property type="entry name" value="Vps16_N"/>
</dbReference>
<evidence type="ECO:0000259" key="5">
    <source>
        <dbReference type="Pfam" id="PF04841"/>
    </source>
</evidence>
<dbReference type="Pfam" id="PF04841">
    <property type="entry name" value="Vps16_N"/>
    <property type="match status" value="1"/>
</dbReference>
<reference evidence="6 7" key="1">
    <citation type="journal article" date="2008" name="Nature">
        <title>The Trichoplax genome and the nature of placozoans.</title>
        <authorList>
            <person name="Srivastava M."/>
            <person name="Begovic E."/>
            <person name="Chapman J."/>
            <person name="Putnam N.H."/>
            <person name="Hellsten U."/>
            <person name="Kawashima T."/>
            <person name="Kuo A."/>
            <person name="Mitros T."/>
            <person name="Salamov A."/>
            <person name="Carpenter M.L."/>
            <person name="Signorovitch A.Y."/>
            <person name="Moreno M.A."/>
            <person name="Kamm K."/>
            <person name="Grimwood J."/>
            <person name="Schmutz J."/>
            <person name="Shapiro H."/>
            <person name="Grigoriev I.V."/>
            <person name="Buss L.W."/>
            <person name="Schierwater B."/>
            <person name="Dellaporta S.L."/>
            <person name="Rokhsar D.S."/>
        </authorList>
    </citation>
    <scope>NUCLEOTIDE SEQUENCE [LARGE SCALE GENOMIC DNA]</scope>
    <source>
        <strain evidence="6 7">Grell-BS-1999</strain>
    </source>
</reference>
<dbReference type="eggNOG" id="KOG2280">
    <property type="taxonomic scope" value="Eukaryota"/>
</dbReference>
<dbReference type="GO" id="GO:0006886">
    <property type="term" value="P:intracellular protein transport"/>
    <property type="evidence" value="ECO:0007669"/>
    <property type="project" value="InterPro"/>
</dbReference>
<sequence>GKIVTMGWSYSEELICILDAGIALVFDLFGTQIDSIHLGQEAKEMKIVDAKLFLHDNVAGIVVLTTNYRFYTISNIQNKACRRCQDPPGLDFTPSSWVVLCIDRSTKIVIAINTDLYLSGVADIVKLQLQGITGQINYNSITLMATSTSYKYISLITDTGHLWIGSTDFRNCYGIFDTNTQTVPLDMIWCGAGAVVLNWGDELQIVGPHPLTVQTLPLIGSACLTADIDGVRIVTTDTHELLHEVPLETEEVFKVGSAASGAMLLDAMKEYEKGSSKADEYVRIIKTNGTLGDAIEQCIKVAGLEYDPLTQRMLLKAASFGKSFMDQYSPQSFVNMSQILRILNNIRHYKIGIPITLKQFEYLTLPVLIDRLILREHYALALHICDYLRIPGDEGKCRILSHWACKKVKQKNTDDKDIAKAIANKLNDVTGISYATIAAEAKSVGRYELAIKLLDFEPRANEQVPLLMKMKKEDIALNKAIESGDSDLIYMAIFHLKGTLQLGEFFRTIHKMPVALKLFEKYCREINDHRLLMDVAKQFDDFQKAGIYVAQSSYKTNNAEDRIDKLNEAARAFSAADRPICKRSTEDQINLLRLQSVMETDLGQPFVEMSLNETAYQLIFLGRLKLADKLKKDFKIPDRRYWWIKIRALAQSRSWDELERFSKSKKSPIGYEPFVDACINSHKNATEACKYIERVPLSKQAKCYIKIGLVYERISVYIHSQ</sequence>
<dbReference type="Proteomes" id="UP000009022">
    <property type="component" value="Unassembled WGS sequence"/>
</dbReference>
<dbReference type="InterPro" id="IPR038132">
    <property type="entry name" value="Vps16_C_sf"/>
</dbReference>
<dbReference type="RefSeq" id="XP_002110165.1">
    <property type="nucleotide sequence ID" value="XM_002110129.1"/>
</dbReference>
<gene>
    <name evidence="6" type="ORF">TRIADDRAFT_20725</name>
</gene>
<dbReference type="PIRSF" id="PIRSF007949">
    <property type="entry name" value="VPS16"/>
    <property type="match status" value="1"/>
</dbReference>
<dbReference type="InterPro" id="IPR016534">
    <property type="entry name" value="VPS16"/>
</dbReference>
<dbReference type="PhylomeDB" id="B3RQE6"/>
<dbReference type="AlphaFoldDB" id="B3RQE6"/>
<comment type="similarity">
    <text evidence="1">Belongs to the VPS16 family.</text>
</comment>
<dbReference type="FunCoup" id="B3RQE6">
    <property type="interactions" value="2500"/>
</dbReference>
<dbReference type="OrthoDB" id="1792at2759"/>
<dbReference type="GO" id="GO:0003779">
    <property type="term" value="F:actin binding"/>
    <property type="evidence" value="ECO:0000318"/>
    <property type="project" value="GO_Central"/>
</dbReference>
<dbReference type="OMA" id="RIPACLC"/>
<dbReference type="HOGENOM" id="CLU_008909_0_0_1"/>
<evidence type="ECO:0000313" key="6">
    <source>
        <dbReference type="EMBL" id="EDV28331.1"/>
    </source>
</evidence>
<evidence type="ECO:0000256" key="1">
    <source>
        <dbReference type="ARBA" id="ARBA00009250"/>
    </source>
</evidence>
<organism evidence="6 7">
    <name type="scientific">Trichoplax adhaerens</name>
    <name type="common">Trichoplax reptans</name>
    <dbReference type="NCBI Taxonomy" id="10228"/>
    <lineage>
        <taxon>Eukaryota</taxon>
        <taxon>Metazoa</taxon>
        <taxon>Placozoa</taxon>
        <taxon>Uniplacotomia</taxon>
        <taxon>Trichoplacea</taxon>
        <taxon>Trichoplacidae</taxon>
        <taxon>Trichoplax</taxon>
    </lineage>
</organism>
<dbReference type="FunFam" id="1.10.150.780:FF:000001">
    <property type="entry name" value="Vacuolar protein sorting-associated protein 16 homolog"/>
    <property type="match status" value="1"/>
</dbReference>
<protein>
    <recommendedName>
        <fullName evidence="2">Vacuolar protein sorting-associated protein 16 homolog</fullName>
    </recommendedName>
</protein>
<accession>B3RQE6</accession>
<dbReference type="PANTHER" id="PTHR12811">
    <property type="entry name" value="VACUOLAR PROTEIN SORTING VPS16"/>
    <property type="match status" value="1"/>
</dbReference>
<feature type="domain" description="Vps16 N-terminal" evidence="5">
    <location>
        <begin position="1"/>
        <end position="334"/>
    </location>
</feature>
<proteinExistence type="inferred from homology"/>
<dbReference type="GO" id="GO:0042144">
    <property type="term" value="P:vacuole fusion, non-autophagic"/>
    <property type="evidence" value="ECO:0000318"/>
    <property type="project" value="GO_Central"/>
</dbReference>
<dbReference type="InParanoid" id="B3RQE6"/>
<dbReference type="GO" id="GO:0005768">
    <property type="term" value="C:endosome"/>
    <property type="evidence" value="ECO:0000318"/>
    <property type="project" value="GO_Central"/>
</dbReference>
<dbReference type="GeneID" id="6750866"/>
<feature type="non-terminal residue" evidence="6">
    <location>
        <position position="1"/>
    </location>
</feature>
<evidence type="ECO:0000256" key="3">
    <source>
        <dbReference type="ARBA" id="ARBA00061859"/>
    </source>
</evidence>
<dbReference type="PANTHER" id="PTHR12811:SF0">
    <property type="entry name" value="VACUOLAR PROTEIN SORTING-ASSOCIATED PROTEIN 16 HOMOLOG"/>
    <property type="match status" value="1"/>
</dbReference>
<dbReference type="CTD" id="6750866"/>
<dbReference type="EMBL" id="DS985242">
    <property type="protein sequence ID" value="EDV28331.1"/>
    <property type="molecule type" value="Genomic_DNA"/>
</dbReference>
<name>B3RQE6_TRIAD</name>
<feature type="domain" description="Vps16 C-terminal" evidence="4">
    <location>
        <begin position="432"/>
        <end position="716"/>
    </location>
</feature>
<dbReference type="Gene3D" id="1.10.150.780">
    <property type="entry name" value="Vps16, C-terminal region"/>
    <property type="match status" value="1"/>
</dbReference>
<keyword evidence="7" id="KW-1185">Reference proteome</keyword>
<dbReference type="InterPro" id="IPR006925">
    <property type="entry name" value="Vps16_C"/>
</dbReference>
<evidence type="ECO:0000313" key="7">
    <source>
        <dbReference type="Proteomes" id="UP000009022"/>
    </source>
</evidence>
<comment type="subunit">
    <text evidence="3">Core component of at least two putative endosomal tethering complexes, the homotypic fusion and vacuole protein sorting (HOPS) complex and the class C core vacuole/endosome tethering (CORVET) complex. Their common core is composed of the class C Vps proteins VPS11, VPS16, VPS18 and VPS33A, which in HOPS further associates with VPS39 and VPS41 and in CORVET with VPS8 and TGFBRAP1. Interacts with RAB5C. Interacts with STX17, MON1B. Associates with adapter protein complex 3 (AP-3) and clathrin:AP-3 complexes.</text>
</comment>
<dbReference type="GO" id="GO:0030897">
    <property type="term" value="C:HOPS complex"/>
    <property type="evidence" value="ECO:0000318"/>
    <property type="project" value="GO_Central"/>
</dbReference>
<dbReference type="GO" id="GO:0098588">
    <property type="term" value="C:bounding membrane of organelle"/>
    <property type="evidence" value="ECO:0007669"/>
    <property type="project" value="UniProtKB-ARBA"/>
</dbReference>
<dbReference type="STRING" id="10228.B3RQE6"/>
<dbReference type="Pfam" id="PF04840">
    <property type="entry name" value="Vps16_C"/>
    <property type="match status" value="1"/>
</dbReference>
<dbReference type="KEGG" id="tad:TRIADDRAFT_20725"/>